<gene>
    <name evidence="5" type="ORF">DWQ67_04070</name>
</gene>
<dbReference type="EMBL" id="QQXL01000002">
    <property type="protein sequence ID" value="RKW70990.1"/>
    <property type="molecule type" value="Genomic_DNA"/>
</dbReference>
<comment type="similarity">
    <text evidence="1 4">Belongs to the class-II DAHP synthase family.</text>
</comment>
<feature type="binding site" evidence="3">
    <location>
        <position position="365"/>
    </location>
    <ligand>
        <name>Mn(2+)</name>
        <dbReference type="ChEBI" id="CHEBI:29035"/>
    </ligand>
</feature>
<dbReference type="PANTHER" id="PTHR21337:SF0">
    <property type="entry name" value="PHOSPHO-2-DEHYDRO-3-DEOXYHEPTONATE ALDOLASE"/>
    <property type="match status" value="1"/>
</dbReference>
<name>A0A496PKN0_9MICC</name>
<evidence type="ECO:0000256" key="3">
    <source>
        <dbReference type="PIRSR" id="PIRSR602480-1"/>
    </source>
</evidence>
<dbReference type="AlphaFoldDB" id="A0A496PKN0"/>
<evidence type="ECO:0000256" key="2">
    <source>
        <dbReference type="ARBA" id="ARBA00022679"/>
    </source>
</evidence>
<feature type="binding site" evidence="3">
    <location>
        <position position="333"/>
    </location>
    <ligand>
        <name>phosphoenolpyruvate</name>
        <dbReference type="ChEBI" id="CHEBI:58702"/>
    </ligand>
</feature>
<dbReference type="Proteomes" id="UP000273119">
    <property type="component" value="Unassembled WGS sequence"/>
</dbReference>
<dbReference type="UniPathway" id="UPA00053">
    <property type="reaction ID" value="UER00084"/>
</dbReference>
<feature type="binding site" evidence="3">
    <location>
        <position position="84"/>
    </location>
    <ligand>
        <name>Mn(2+)</name>
        <dbReference type="ChEBI" id="CHEBI:29035"/>
    </ligand>
</feature>
<dbReference type="InterPro" id="IPR002480">
    <property type="entry name" value="DAHP_synth_2"/>
</dbReference>
<dbReference type="GO" id="GO:0009073">
    <property type="term" value="P:aromatic amino acid family biosynthetic process"/>
    <property type="evidence" value="ECO:0007669"/>
    <property type="project" value="UniProtKB-KW"/>
</dbReference>
<feature type="binding site" evidence="3">
    <location>
        <position position="437"/>
    </location>
    <ligand>
        <name>Mn(2+)</name>
        <dbReference type="ChEBI" id="CHEBI:29035"/>
    </ligand>
</feature>
<organism evidence="5 6">
    <name type="scientific">Galactobacter caseinivorans</name>
    <dbReference type="NCBI Taxonomy" id="2676123"/>
    <lineage>
        <taxon>Bacteria</taxon>
        <taxon>Bacillati</taxon>
        <taxon>Actinomycetota</taxon>
        <taxon>Actinomycetes</taxon>
        <taxon>Micrococcales</taxon>
        <taxon>Micrococcaceae</taxon>
        <taxon>Galactobacter</taxon>
    </lineage>
</organism>
<feature type="binding site" evidence="3">
    <location>
        <begin position="279"/>
        <end position="280"/>
    </location>
    <ligand>
        <name>phosphoenolpyruvate</name>
        <dbReference type="ChEBI" id="CHEBI:58702"/>
    </ligand>
</feature>
<protein>
    <recommendedName>
        <fullName evidence="4">Phospho-2-dehydro-3-deoxyheptonate aldolase</fullName>
        <ecNumber evidence="4">2.5.1.54</ecNumber>
    </recommendedName>
</protein>
<evidence type="ECO:0000313" key="6">
    <source>
        <dbReference type="Proteomes" id="UP000273119"/>
    </source>
</evidence>
<reference evidence="5 6" key="1">
    <citation type="submission" date="2018-07" db="EMBL/GenBank/DDBJ databases">
        <title>Arthrobacter sp. nov., isolated from raw cow's milk with high bacterial count.</title>
        <authorList>
            <person name="Hahne J."/>
            <person name="Isele D."/>
            <person name="Lipski A."/>
        </authorList>
    </citation>
    <scope>NUCLEOTIDE SEQUENCE [LARGE SCALE GENOMIC DNA]</scope>
    <source>
        <strain evidence="5 6">JZ R-183</strain>
    </source>
</reference>
<evidence type="ECO:0000256" key="4">
    <source>
        <dbReference type="RuleBase" id="RU363071"/>
    </source>
</evidence>
<proteinExistence type="inferred from homology"/>
<dbReference type="Gene3D" id="3.20.20.70">
    <property type="entry name" value="Aldolase class I"/>
    <property type="match status" value="1"/>
</dbReference>
<keyword evidence="3" id="KW-0170">Cobalt</keyword>
<dbReference type="GO" id="GO:0003849">
    <property type="term" value="F:3-deoxy-7-phosphoheptulonate synthase activity"/>
    <property type="evidence" value="ECO:0007669"/>
    <property type="project" value="UniProtKB-EC"/>
</dbReference>
<evidence type="ECO:0000313" key="5">
    <source>
        <dbReference type="EMBL" id="RKW70990.1"/>
    </source>
</evidence>
<feature type="binding site" evidence="3">
    <location>
        <position position="123"/>
    </location>
    <ligand>
        <name>phosphoenolpyruvate</name>
        <dbReference type="ChEBI" id="CHEBI:58702"/>
    </ligand>
</feature>
<dbReference type="InterPro" id="IPR013785">
    <property type="entry name" value="Aldolase_TIM"/>
</dbReference>
<feature type="binding site" evidence="3">
    <location>
        <position position="302"/>
    </location>
    <ligand>
        <name>phosphoenolpyruvate</name>
        <dbReference type="ChEBI" id="CHEBI:58702"/>
    </ligand>
</feature>
<keyword evidence="3" id="KW-0464">Manganese</keyword>
<keyword evidence="6" id="KW-1185">Reference proteome</keyword>
<feature type="binding site" evidence="3">
    <location>
        <position position="407"/>
    </location>
    <ligand>
        <name>Mn(2+)</name>
        <dbReference type="ChEBI" id="CHEBI:29035"/>
    </ligand>
</feature>
<keyword evidence="3" id="KW-0104">Cadmium</keyword>
<comment type="caution">
    <text evidence="5">The sequence shown here is derived from an EMBL/GenBank/DDBJ whole genome shotgun (WGS) entry which is preliminary data.</text>
</comment>
<keyword evidence="4" id="KW-0028">Amino-acid biosynthesis</keyword>
<dbReference type="NCBIfam" id="TIGR01358">
    <property type="entry name" value="DAHP_synth_II"/>
    <property type="match status" value="1"/>
</dbReference>
<dbReference type="GO" id="GO:0008652">
    <property type="term" value="P:amino acid biosynthetic process"/>
    <property type="evidence" value="ECO:0007669"/>
    <property type="project" value="UniProtKB-KW"/>
</dbReference>
<keyword evidence="4" id="KW-0057">Aromatic amino acid biosynthesis</keyword>
<accession>A0A496PKN0</accession>
<dbReference type="EC" id="2.5.1.54" evidence="4"/>
<keyword evidence="2 4" id="KW-0808">Transferase</keyword>
<comment type="catalytic activity">
    <reaction evidence="4">
        <text>D-erythrose 4-phosphate + phosphoenolpyruvate + H2O = 7-phospho-2-dehydro-3-deoxy-D-arabino-heptonate + phosphate</text>
        <dbReference type="Rhea" id="RHEA:14717"/>
        <dbReference type="ChEBI" id="CHEBI:15377"/>
        <dbReference type="ChEBI" id="CHEBI:16897"/>
        <dbReference type="ChEBI" id="CHEBI:43474"/>
        <dbReference type="ChEBI" id="CHEBI:58394"/>
        <dbReference type="ChEBI" id="CHEBI:58702"/>
        <dbReference type="EC" id="2.5.1.54"/>
    </reaction>
</comment>
<sequence>MSLPVHATLAGTQSGPATDPALDAWRQLSAKQQPSWQGSPEHARAVAELGTLPPLVFAGEVDVLKSRLAAAARGEAFLLQGGDCAETFEAATADRIQSRVKTILQMAVVLTYGAQMPVIKMGRMAGQFAKPRSSDSETRGDVTLPAFRGDIVNGYEFTPESRVHNPARMVQAYHTSASTLNLIRAFTQGGFADLRLVHSWNQGFMSNPAYHEYEQLAGEIDRAVHFMEACGADFEALKRAEFYASHEALLLDYERALTRTDSRTGTPYDTSGHFLWIGERTRELDGAHVDFLSKVRNPIGVKLGPTTTGQDALDLINKLDPDREPGRLTFITRMGASKIREALPPIVQAVRDSGAQVVWVTDPMHGNTVTSQNGYKTRRFEDVMDEVRGFFDVHRAMGTVPGGLHVEMTGDDVAECLGGADPIREEQFDELYESVCDPRLNHAQSLEMAFLVAEHLAHR</sequence>
<dbReference type="SUPFAM" id="SSF51569">
    <property type="entry name" value="Aldolase"/>
    <property type="match status" value="1"/>
</dbReference>
<dbReference type="PANTHER" id="PTHR21337">
    <property type="entry name" value="PHOSPHO-2-DEHYDRO-3-DEOXYHEPTONATE ALDOLASE 1, 2"/>
    <property type="match status" value="1"/>
</dbReference>
<dbReference type="RefSeq" id="WP_121484325.1">
    <property type="nucleotide sequence ID" value="NZ_QQXL01000002.1"/>
</dbReference>
<dbReference type="Pfam" id="PF01474">
    <property type="entry name" value="DAHP_synth_2"/>
    <property type="match status" value="1"/>
</dbReference>
<comment type="pathway">
    <text evidence="4">Metabolic intermediate biosynthesis; chorismate biosynthesis; chorismate from D-erythrose 4-phosphate and phosphoenolpyruvate: step 1/7.</text>
</comment>
<comment type="cofactor">
    <cofactor evidence="3">
        <name>Mn(2+)</name>
        <dbReference type="ChEBI" id="CHEBI:29035"/>
    </cofactor>
    <cofactor evidence="3">
        <name>Co(2+)</name>
        <dbReference type="ChEBI" id="CHEBI:48828"/>
    </cofactor>
    <cofactor evidence="3">
        <name>Cd(2+)</name>
        <dbReference type="ChEBI" id="CHEBI:48775"/>
    </cofactor>
    <text evidence="3">Binds 1 divalent cation per subunit. The enzyme is active with manganese, cobalt or cadmium ions.</text>
</comment>
<dbReference type="GO" id="GO:0009423">
    <property type="term" value="P:chorismate biosynthetic process"/>
    <property type="evidence" value="ECO:0007669"/>
    <property type="project" value="UniProtKB-UniPathway"/>
</dbReference>
<evidence type="ECO:0000256" key="1">
    <source>
        <dbReference type="ARBA" id="ARBA00008911"/>
    </source>
</evidence>